<feature type="transmembrane region" description="Helical" evidence="8">
    <location>
        <begin position="12"/>
        <end position="37"/>
    </location>
</feature>
<keyword evidence="6" id="KW-0408">Iron</keyword>
<evidence type="ECO:0000256" key="6">
    <source>
        <dbReference type="ARBA" id="ARBA00023004"/>
    </source>
</evidence>
<reference evidence="11" key="1">
    <citation type="submission" date="2025-08" db="UniProtKB">
        <authorList>
            <consortium name="RefSeq"/>
        </authorList>
    </citation>
    <scope>IDENTIFICATION</scope>
    <source>
        <tissue evidence="11">Sperm</tissue>
    </source>
</reference>
<evidence type="ECO:0000313" key="11">
    <source>
        <dbReference type="RefSeq" id="XP_032827475.1"/>
    </source>
</evidence>
<dbReference type="GO" id="GO:0004656">
    <property type="term" value="F:procollagen-proline 4-dioxygenase activity"/>
    <property type="evidence" value="ECO:0007669"/>
    <property type="project" value="TreeGrafter"/>
</dbReference>
<feature type="compositionally biased region" description="Low complexity" evidence="7">
    <location>
        <begin position="402"/>
        <end position="411"/>
    </location>
</feature>
<keyword evidence="10" id="KW-1185">Reference proteome</keyword>
<dbReference type="PANTHER" id="PTHR10869">
    <property type="entry name" value="PROLYL 4-HYDROXYLASE ALPHA SUBUNIT"/>
    <property type="match status" value="1"/>
</dbReference>
<feature type="domain" description="Prolyl 4-hydroxylase alpha subunit" evidence="9">
    <location>
        <begin position="114"/>
        <end position="354"/>
    </location>
</feature>
<evidence type="ECO:0000313" key="10">
    <source>
        <dbReference type="Proteomes" id="UP001318040"/>
    </source>
</evidence>
<evidence type="ECO:0000256" key="4">
    <source>
        <dbReference type="ARBA" id="ARBA00022964"/>
    </source>
</evidence>
<keyword evidence="8 11" id="KW-0812">Transmembrane</keyword>
<dbReference type="InterPro" id="IPR045054">
    <property type="entry name" value="P4HA-like"/>
</dbReference>
<keyword evidence="8" id="KW-1133">Transmembrane helix</keyword>
<keyword evidence="2" id="KW-0479">Metal-binding</keyword>
<dbReference type="AlphaFoldDB" id="A0AAJ7U2J2"/>
<dbReference type="GO" id="GO:0005783">
    <property type="term" value="C:endoplasmic reticulum"/>
    <property type="evidence" value="ECO:0007669"/>
    <property type="project" value="TreeGrafter"/>
</dbReference>
<evidence type="ECO:0000256" key="3">
    <source>
        <dbReference type="ARBA" id="ARBA00022896"/>
    </source>
</evidence>
<evidence type="ECO:0000256" key="7">
    <source>
        <dbReference type="SAM" id="MobiDB-lite"/>
    </source>
</evidence>
<gene>
    <name evidence="11" type="primary">P4HTM</name>
</gene>
<dbReference type="Proteomes" id="UP001318040">
    <property type="component" value="Chromosome 46"/>
</dbReference>
<keyword evidence="3" id="KW-0847">Vitamin C</keyword>
<feature type="region of interest" description="Disordered" evidence="7">
    <location>
        <begin position="43"/>
        <end position="82"/>
    </location>
</feature>
<dbReference type="GO" id="GO:0031418">
    <property type="term" value="F:L-ascorbic acid binding"/>
    <property type="evidence" value="ECO:0007669"/>
    <property type="project" value="UniProtKB-KW"/>
</dbReference>
<name>A0AAJ7U2J2_PETMA</name>
<accession>A0AAJ7U2J2</accession>
<proteinExistence type="predicted"/>
<dbReference type="Gene3D" id="2.60.120.620">
    <property type="entry name" value="q2cbj1_9rhob like domain"/>
    <property type="match status" value="1"/>
</dbReference>
<evidence type="ECO:0000256" key="8">
    <source>
        <dbReference type="SAM" id="Phobius"/>
    </source>
</evidence>
<evidence type="ECO:0000256" key="5">
    <source>
        <dbReference type="ARBA" id="ARBA00023002"/>
    </source>
</evidence>
<dbReference type="SMART" id="SM00702">
    <property type="entry name" value="P4Hc"/>
    <property type="match status" value="1"/>
</dbReference>
<feature type="region of interest" description="Disordered" evidence="7">
    <location>
        <begin position="366"/>
        <end position="417"/>
    </location>
</feature>
<keyword evidence="5" id="KW-0560">Oxidoreductase</keyword>
<dbReference type="InterPro" id="IPR006620">
    <property type="entry name" value="Pro_4_hyd_alph"/>
</dbReference>
<organism evidence="10 11">
    <name type="scientific">Petromyzon marinus</name>
    <name type="common">Sea lamprey</name>
    <dbReference type="NCBI Taxonomy" id="7757"/>
    <lineage>
        <taxon>Eukaryota</taxon>
        <taxon>Metazoa</taxon>
        <taxon>Chordata</taxon>
        <taxon>Craniata</taxon>
        <taxon>Vertebrata</taxon>
        <taxon>Cyclostomata</taxon>
        <taxon>Hyperoartia</taxon>
        <taxon>Petromyzontiformes</taxon>
        <taxon>Petromyzontidae</taxon>
        <taxon>Petromyzon</taxon>
    </lineage>
</organism>
<evidence type="ECO:0000256" key="2">
    <source>
        <dbReference type="ARBA" id="ARBA00022723"/>
    </source>
</evidence>
<dbReference type="RefSeq" id="XP_032827475.1">
    <property type="nucleotide sequence ID" value="XM_032971584.1"/>
</dbReference>
<comment type="cofactor">
    <cofactor evidence="1">
        <name>L-ascorbate</name>
        <dbReference type="ChEBI" id="CHEBI:38290"/>
    </cofactor>
</comment>
<dbReference type="PANTHER" id="PTHR10869:SF246">
    <property type="entry name" value="TRANSMEMBRANE PROLYL 4-HYDROXYLASE"/>
    <property type="match status" value="1"/>
</dbReference>
<protein>
    <submittedName>
        <fullName evidence="11">Transmembrane prolyl 4-hydroxylase</fullName>
    </submittedName>
</protein>
<evidence type="ECO:0000256" key="1">
    <source>
        <dbReference type="ARBA" id="ARBA00001961"/>
    </source>
</evidence>
<dbReference type="CTD" id="54681"/>
<keyword evidence="4" id="KW-0223">Dioxygenase</keyword>
<keyword evidence="8" id="KW-0472">Membrane</keyword>
<sequence>MGRADGGVCSRAYFVAVMVFAHVYILNIIVLLMYVHYSGGPRGDPTEPHAEGAAPPPPATGRRSAGGHQGDEHRGPRLPPFQLPRMEGIKVGHVRASHLVPGVLSHVTTLSLKPLLFEVSAMLSLAECRELEELARRAGLHEVRAPPAGSHDAATGDDAAATGDAHRTNAWNAWLNQRAGAPQVLRSLSDRVVHLTGLPRALVEAGEPVQVHVLAEGGHERAHRDSGATDARTVCAHTRMLAQHHHTAETPCRYVTVLVFLNDVEEGGETAFPAADNRTFDSSDLVRGDVDLSDMRAHCSRANLRVTPHAGSALLWYNHLSDGRGWVGELDDYSLQGDCAVVRGARWTARLWVNVDPDAQRQSRLLDPAWPGQRDPVRPAHPDSAWPGREPQPWGSGHDEVPPSSSAAAAPDGRSEL</sequence>
<dbReference type="KEGG" id="pmrn:116952334"/>
<dbReference type="GO" id="GO:0005506">
    <property type="term" value="F:iron ion binding"/>
    <property type="evidence" value="ECO:0007669"/>
    <property type="project" value="InterPro"/>
</dbReference>
<evidence type="ECO:0000259" key="9">
    <source>
        <dbReference type="SMART" id="SM00702"/>
    </source>
</evidence>
<dbReference type="GeneID" id="116952334"/>